<gene>
    <name evidence="1" type="ORF">SAMN04487947_2922</name>
</gene>
<dbReference type="AlphaFoldDB" id="A0A1I6I5V2"/>
<dbReference type="STRING" id="553469.SAMN04487947_2922"/>
<dbReference type="OrthoDB" id="267555at2157"/>
<protein>
    <submittedName>
        <fullName evidence="1">Uncharacterized protein</fullName>
    </submittedName>
</protein>
<name>A0A1I6I5V2_9EURY</name>
<dbReference type="Proteomes" id="UP000198531">
    <property type="component" value="Unassembled WGS sequence"/>
</dbReference>
<proteinExistence type="predicted"/>
<sequence length="455" mass="49781">MRRLGRRGFLASLGAGAATLAAAPGVADAREDEGFSPATHGFGFRNWRGNEPAYPAHDHRAVAKSEVRECVEEDWKGPFSDLFGTPVARLPDALVGLLSSQIRVAAAQLSSTDGHCYGMTFSAQEFFENPSLLPADVDDAASLRTPEVPRESGETIGVHIDEYQSTQLLDVHSWLGRHRMLRPHRIDFEAELAALTAAVDAFGTAGVTLVDTATRRSHQVLVYDYEADGAKTRLRVYDPNVPARAYQRGYRRRLTVRPTRTPPLTGHPDFDSLVFNRWDRAIRADADVQTPQRTAESDGDDFSHLLERAVRFSVTSPNVSLSVVAPDGRTVGRNVAAKMDRSRTDVYAMRYRYDAPPGDYRVSVVGQRDATYELTAEAAGLDGSYLERSVTATVRPGEVREYVVTVPESPDAEATLREREAYPFSTVVRGLDVPSLAAGAAAGAAVSAYVLRRDD</sequence>
<reference evidence="2" key="1">
    <citation type="submission" date="2016-10" db="EMBL/GenBank/DDBJ databases">
        <authorList>
            <person name="Varghese N."/>
            <person name="Submissions S."/>
        </authorList>
    </citation>
    <scope>NUCLEOTIDE SEQUENCE [LARGE SCALE GENOMIC DNA]</scope>
    <source>
        <strain evidence="2">CGMCC 1.7736</strain>
    </source>
</reference>
<evidence type="ECO:0000313" key="1">
    <source>
        <dbReference type="EMBL" id="SFR62126.1"/>
    </source>
</evidence>
<keyword evidence="2" id="KW-1185">Reference proteome</keyword>
<dbReference type="InterPro" id="IPR006311">
    <property type="entry name" value="TAT_signal"/>
</dbReference>
<evidence type="ECO:0000313" key="2">
    <source>
        <dbReference type="Proteomes" id="UP000198531"/>
    </source>
</evidence>
<organism evidence="1 2">
    <name type="scientific">Halogeometricum rufum</name>
    <dbReference type="NCBI Taxonomy" id="553469"/>
    <lineage>
        <taxon>Archaea</taxon>
        <taxon>Methanobacteriati</taxon>
        <taxon>Methanobacteriota</taxon>
        <taxon>Stenosarchaea group</taxon>
        <taxon>Halobacteria</taxon>
        <taxon>Halobacteriales</taxon>
        <taxon>Haloferacaceae</taxon>
        <taxon>Halogeometricum</taxon>
    </lineage>
</organism>
<dbReference type="EMBL" id="FOYT01000002">
    <property type="protein sequence ID" value="SFR62126.1"/>
    <property type="molecule type" value="Genomic_DNA"/>
</dbReference>
<dbReference type="PROSITE" id="PS51318">
    <property type="entry name" value="TAT"/>
    <property type="match status" value="1"/>
</dbReference>
<accession>A0A1I6I5V2</accession>
<dbReference type="RefSeq" id="WP_089808810.1">
    <property type="nucleotide sequence ID" value="NZ_FOYT01000002.1"/>
</dbReference>